<dbReference type="GO" id="GO:0016887">
    <property type="term" value="F:ATP hydrolysis activity"/>
    <property type="evidence" value="ECO:0007669"/>
    <property type="project" value="InterPro"/>
</dbReference>
<feature type="domain" description="DNA mismatch repair proteins mutS family" evidence="4">
    <location>
        <begin position="430"/>
        <end position="446"/>
    </location>
</feature>
<name>A0A0F5J6T5_9BACT</name>
<reference evidence="5 6" key="1">
    <citation type="submission" date="2013-04" db="EMBL/GenBank/DDBJ databases">
        <title>The Genome Sequence of Parabacteroides goldsteinii DSM 19448.</title>
        <authorList>
            <consortium name="The Broad Institute Genomics Platform"/>
            <person name="Earl A."/>
            <person name="Ward D."/>
            <person name="Feldgarden M."/>
            <person name="Gevers D."/>
            <person name="Martens E."/>
            <person name="Sakamoto M."/>
            <person name="Benno Y."/>
            <person name="Song Y."/>
            <person name="Liu C."/>
            <person name="Lee J."/>
            <person name="Bolanos M."/>
            <person name="Vaisanen M.L."/>
            <person name="Finegold S.M."/>
            <person name="Walker B."/>
            <person name="Young S."/>
            <person name="Zeng Q."/>
            <person name="Gargeya S."/>
            <person name="Fitzgerald M."/>
            <person name="Haas B."/>
            <person name="Abouelleil A."/>
            <person name="Allen A.W."/>
            <person name="Alvarado L."/>
            <person name="Arachchi H.M."/>
            <person name="Berlin A.M."/>
            <person name="Chapman S.B."/>
            <person name="Gainer-Dewar J."/>
            <person name="Goldberg J."/>
            <person name="Griggs A."/>
            <person name="Gujja S."/>
            <person name="Hansen M."/>
            <person name="Howarth C."/>
            <person name="Imamovic A."/>
            <person name="Ireland A."/>
            <person name="Larimer J."/>
            <person name="McCowan C."/>
            <person name="Murphy C."/>
            <person name="Pearson M."/>
            <person name="Poon T.W."/>
            <person name="Priest M."/>
            <person name="Roberts A."/>
            <person name="Saif S."/>
            <person name="Shea T."/>
            <person name="Sisk P."/>
            <person name="Sykes S."/>
            <person name="Wortman J."/>
            <person name="Nusbaum C."/>
            <person name="Birren B."/>
        </authorList>
    </citation>
    <scope>NUCLEOTIDE SEQUENCE [LARGE SCALE GENOMIC DNA]</scope>
    <source>
        <strain evidence="5 6">DSM 19448</strain>
    </source>
</reference>
<proteinExistence type="predicted"/>
<keyword evidence="2" id="KW-0067">ATP-binding</keyword>
<dbReference type="GO" id="GO:0140664">
    <property type="term" value="F:ATP-dependent DNA damage sensor activity"/>
    <property type="evidence" value="ECO:0007669"/>
    <property type="project" value="InterPro"/>
</dbReference>
<dbReference type="InterPro" id="IPR027417">
    <property type="entry name" value="P-loop_NTPase"/>
</dbReference>
<dbReference type="Proteomes" id="UP000033047">
    <property type="component" value="Unassembled WGS sequence"/>
</dbReference>
<dbReference type="InterPro" id="IPR007696">
    <property type="entry name" value="DNA_mismatch_repair_MutS_core"/>
</dbReference>
<dbReference type="NCBIfam" id="TIGR01069">
    <property type="entry name" value="mutS2"/>
    <property type="match status" value="1"/>
</dbReference>
<dbReference type="GO" id="GO:0005524">
    <property type="term" value="F:ATP binding"/>
    <property type="evidence" value="ECO:0007669"/>
    <property type="project" value="UniProtKB-KW"/>
</dbReference>
<dbReference type="PANTHER" id="PTHR48466">
    <property type="entry name" value="OS10G0509000 PROTEIN-RELATED"/>
    <property type="match status" value="1"/>
</dbReference>
<evidence type="ECO:0000256" key="1">
    <source>
        <dbReference type="ARBA" id="ARBA00022741"/>
    </source>
</evidence>
<dbReference type="GO" id="GO:0045910">
    <property type="term" value="P:negative regulation of DNA recombination"/>
    <property type="evidence" value="ECO:0007669"/>
    <property type="project" value="InterPro"/>
</dbReference>
<organism evidence="5 6">
    <name type="scientific">Parabacteroides goldsteinii DSM 19448 = WAL 12034</name>
    <dbReference type="NCBI Taxonomy" id="927665"/>
    <lineage>
        <taxon>Bacteria</taxon>
        <taxon>Pseudomonadati</taxon>
        <taxon>Bacteroidota</taxon>
        <taxon>Bacteroidia</taxon>
        <taxon>Bacteroidales</taxon>
        <taxon>Tannerellaceae</taxon>
        <taxon>Parabacteroides</taxon>
    </lineage>
</organism>
<dbReference type="SMART" id="SM00534">
    <property type="entry name" value="MUTSac"/>
    <property type="match status" value="1"/>
</dbReference>
<dbReference type="GO" id="GO:0030983">
    <property type="term" value="F:mismatched DNA binding"/>
    <property type="evidence" value="ECO:0007669"/>
    <property type="project" value="InterPro"/>
</dbReference>
<dbReference type="EMBL" id="AQHV01000014">
    <property type="protein sequence ID" value="KKB53478.1"/>
    <property type="molecule type" value="Genomic_DNA"/>
</dbReference>
<dbReference type="GO" id="GO:0006298">
    <property type="term" value="P:mismatch repair"/>
    <property type="evidence" value="ECO:0007669"/>
    <property type="project" value="InterPro"/>
</dbReference>
<dbReference type="STRING" id="927665.HMPREF1535_03019"/>
<keyword evidence="1" id="KW-0547">Nucleotide-binding</keyword>
<evidence type="ECO:0000313" key="6">
    <source>
        <dbReference type="Proteomes" id="UP000033047"/>
    </source>
</evidence>
<comment type="caution">
    <text evidence="5">The sequence shown here is derived from an EMBL/GenBank/DDBJ whole genome shotgun (WGS) entry which is preliminary data.</text>
</comment>
<evidence type="ECO:0000256" key="3">
    <source>
        <dbReference type="ARBA" id="ARBA00023125"/>
    </source>
</evidence>
<dbReference type="Gene3D" id="3.40.50.300">
    <property type="entry name" value="P-loop containing nucleotide triphosphate hydrolases"/>
    <property type="match status" value="1"/>
</dbReference>
<dbReference type="InterPro" id="IPR036187">
    <property type="entry name" value="DNA_mismatch_repair_MutS_sf"/>
</dbReference>
<dbReference type="PIRSF" id="PIRSF005814">
    <property type="entry name" value="MutS_YshD"/>
    <property type="match status" value="1"/>
</dbReference>
<dbReference type="InterPro" id="IPR000432">
    <property type="entry name" value="DNA_mismatch_repair_MutS_C"/>
</dbReference>
<dbReference type="PATRIC" id="fig|927665.4.peg.3103"/>
<dbReference type="Pfam" id="PF00488">
    <property type="entry name" value="MutS_V"/>
    <property type="match status" value="1"/>
</dbReference>
<dbReference type="PROSITE" id="PS00486">
    <property type="entry name" value="DNA_MISMATCH_REPAIR_2"/>
    <property type="match status" value="1"/>
</dbReference>
<sequence length="649" mass="72813">MLYSNENMIYPNNFEQRIGIDTIRQFVTEKCLSTLGEEKVAAMDFSTDYATIARWLEQTGEFLQILRNKEDFPVDFFLDVRDTLQRIGEDITAWLSEEEIAGLMNSLQTISNIVAFLHNARTDTGRMKYPSLTFMAGQITVFPLLIDKANSILDKSCQVKDNASRRLADIRRDKVEASKAITRNMQIAIREAQAAGLIGRDAQPSLREGHMLIPVNAANKRKIKGVVHADSGSGKTVFIEPEAVAAASSRLRELENDERREVARILIEFTNLVRPHLANLMRSYNFMGEMDFIRAKASFALRINGIKPVFENEQQVEWIQAVHPLLNIQLRQQNKEAFPLEIRLNRKDRLLIVSGANAGGKSLCLKTVALLQYMLQCGLLVPVDESSRTGIFDHIFVDIGDGQSIENSLSTYTSHLTNMKFFVENCDNKTLILIDEFGSGTEPQIGGAIAETILDRFNRKHSFGVITTHFQNLKHFAYETDGVVNGAMLYDAERMQPLYRLSIGSPGSSFAVEVARRIGLPEDIIVDSSAKMGEDFINMDNFLQSIARDKLYWEDKRKEITAIEHKVIEARAIEAAGSLESSKDKAVNPVKKQSLENAVIEKGDSVKLDGQLTVGVILELQGKQATVAFGMMRSTVVLKRLTLVSKKRK</sequence>
<dbReference type="HOGENOM" id="CLU_011252_3_1_10"/>
<accession>A0A0F5J6T5</accession>
<dbReference type="AlphaFoldDB" id="A0A0F5J6T5"/>
<dbReference type="SUPFAM" id="SSF52540">
    <property type="entry name" value="P-loop containing nucleoside triphosphate hydrolases"/>
    <property type="match status" value="1"/>
</dbReference>
<evidence type="ECO:0000313" key="5">
    <source>
        <dbReference type="EMBL" id="KKB53478.1"/>
    </source>
</evidence>
<dbReference type="InterPro" id="IPR045076">
    <property type="entry name" value="MutS"/>
</dbReference>
<dbReference type="GO" id="GO:0004519">
    <property type="term" value="F:endonuclease activity"/>
    <property type="evidence" value="ECO:0007669"/>
    <property type="project" value="InterPro"/>
</dbReference>
<protein>
    <recommendedName>
        <fullName evidence="4">DNA mismatch repair proteins mutS family domain-containing protein</fullName>
    </recommendedName>
</protein>
<keyword evidence="3" id="KW-0238">DNA-binding</keyword>
<gene>
    <name evidence="5" type="ORF">HMPREF1535_03019</name>
</gene>
<evidence type="ECO:0000259" key="4">
    <source>
        <dbReference type="PROSITE" id="PS00486"/>
    </source>
</evidence>
<evidence type="ECO:0000256" key="2">
    <source>
        <dbReference type="ARBA" id="ARBA00022840"/>
    </source>
</evidence>
<dbReference type="InterPro" id="IPR005747">
    <property type="entry name" value="MutS2"/>
</dbReference>
<dbReference type="PANTHER" id="PTHR48466:SF2">
    <property type="entry name" value="OS10G0509000 PROTEIN"/>
    <property type="match status" value="1"/>
</dbReference>
<dbReference type="SMART" id="SM00533">
    <property type="entry name" value="MUTSd"/>
    <property type="match status" value="1"/>
</dbReference>
<dbReference type="SUPFAM" id="SSF48334">
    <property type="entry name" value="DNA repair protein MutS, domain III"/>
    <property type="match status" value="1"/>
</dbReference>